<gene>
    <name evidence="1" type="ORF">CXK95_11295</name>
</gene>
<dbReference type="AlphaFoldDB" id="A0A8E2U104"/>
<protein>
    <submittedName>
        <fullName evidence="1">YkgJ family cysteine cluster protein</fullName>
    </submittedName>
</protein>
<proteinExistence type="predicted"/>
<reference evidence="1 2" key="1">
    <citation type="submission" date="2018-01" db="EMBL/GenBank/DDBJ databases">
        <title>Denitrification phenotypes of diverse strains of Pseudomonas stutzeri.</title>
        <authorList>
            <person name="Milligan D.A."/>
            <person name="Bergaust L."/>
            <person name="Bakken L.R."/>
            <person name="Frostegard A."/>
        </authorList>
    </citation>
    <scope>NUCLEOTIDE SEQUENCE [LARGE SCALE GENOMIC DNA]</scope>
    <source>
        <strain evidence="1 2">DSM 50238</strain>
    </source>
</reference>
<dbReference type="InterPro" id="IPR005358">
    <property type="entry name" value="Puta_zinc/iron-chelating_dom"/>
</dbReference>
<keyword evidence="2" id="KW-1185">Reference proteome</keyword>
<comment type="caution">
    <text evidence="1">The sequence shown here is derived from an EMBL/GenBank/DDBJ whole genome shotgun (WGS) entry which is preliminary data.</text>
</comment>
<accession>A0A8E2U104</accession>
<evidence type="ECO:0000313" key="1">
    <source>
        <dbReference type="EMBL" id="PNF76001.1"/>
    </source>
</evidence>
<organism evidence="1 2">
    <name type="scientific">Stutzerimonas degradans</name>
    <dbReference type="NCBI Taxonomy" id="2968968"/>
    <lineage>
        <taxon>Bacteria</taxon>
        <taxon>Pseudomonadati</taxon>
        <taxon>Pseudomonadota</taxon>
        <taxon>Gammaproteobacteria</taxon>
        <taxon>Pseudomonadales</taxon>
        <taxon>Pseudomonadaceae</taxon>
        <taxon>Stutzerimonas</taxon>
    </lineage>
</organism>
<dbReference type="Pfam" id="PF03692">
    <property type="entry name" value="CxxCxxCC"/>
    <property type="match status" value="1"/>
</dbReference>
<evidence type="ECO:0000313" key="2">
    <source>
        <dbReference type="Proteomes" id="UP000235881"/>
    </source>
</evidence>
<sequence length="116" mass="12902">MKRVTSGRDAIDSRATGEIPHRQLEDAPVSCSSCAACCCRLEVLLFGERDVPARFIDIDAWGGQVMRRLADGWCAALDRDSMRCTIYAVRPLICREFELGSADCLEERQGSALAYR</sequence>
<dbReference type="RefSeq" id="WP_102828703.1">
    <property type="nucleotide sequence ID" value="NZ_CP065721.1"/>
</dbReference>
<dbReference type="EMBL" id="POUK01000004">
    <property type="protein sequence ID" value="PNF76001.1"/>
    <property type="molecule type" value="Genomic_DNA"/>
</dbReference>
<name>A0A8E2U104_9GAMM</name>
<dbReference type="Proteomes" id="UP000235881">
    <property type="component" value="Unassembled WGS sequence"/>
</dbReference>